<sequence>MRRADGAAEDTARRFLQAVADGDGQAACRALAPRTAEEIDAPCAESILGESLAAPSPRATTEVYGQRALVTFDGDAVFLAVFPDGWRVVAAGCTPRGEQPYDCAVQGG</sequence>
<dbReference type="Proteomes" id="UP000054537">
    <property type="component" value="Unassembled WGS sequence"/>
</dbReference>
<comment type="caution">
    <text evidence="1">The sequence shown here is derived from an EMBL/GenBank/DDBJ whole genome shotgun (WGS) entry which is preliminary data.</text>
</comment>
<evidence type="ECO:0000313" key="2">
    <source>
        <dbReference type="Proteomes" id="UP000054537"/>
    </source>
</evidence>
<protein>
    <submittedName>
        <fullName evidence="1">Uncharacterized protein</fullName>
    </submittedName>
</protein>
<name>A0A0A6UNS5_ACTUT</name>
<dbReference type="eggNOG" id="ENOG503355G">
    <property type="taxonomic scope" value="Bacteria"/>
</dbReference>
<accession>A0A0A6UNS5</accession>
<dbReference type="STRING" id="1869.MB27_15700"/>
<proteinExistence type="predicted"/>
<evidence type="ECO:0000313" key="1">
    <source>
        <dbReference type="EMBL" id="KHD76728.1"/>
    </source>
</evidence>
<organism evidence="1 2">
    <name type="scientific">Actinoplanes utahensis</name>
    <dbReference type="NCBI Taxonomy" id="1869"/>
    <lineage>
        <taxon>Bacteria</taxon>
        <taxon>Bacillati</taxon>
        <taxon>Actinomycetota</taxon>
        <taxon>Actinomycetes</taxon>
        <taxon>Micromonosporales</taxon>
        <taxon>Micromonosporaceae</taxon>
        <taxon>Actinoplanes</taxon>
    </lineage>
</organism>
<keyword evidence="2" id="KW-1185">Reference proteome</keyword>
<dbReference type="AlphaFoldDB" id="A0A0A6UNS5"/>
<reference evidence="1 2" key="1">
    <citation type="submission" date="2014-10" db="EMBL/GenBank/DDBJ databases">
        <title>Draft genome sequence of Actinoplanes utahensis NRRL 12052.</title>
        <authorList>
            <person name="Velasco-Bucheli B."/>
            <person name="del Cerro C."/>
            <person name="Hormigo D."/>
            <person name="Garcia J.L."/>
            <person name="Acebal C."/>
            <person name="Arroyo M."/>
            <person name="de la Mata I."/>
        </authorList>
    </citation>
    <scope>NUCLEOTIDE SEQUENCE [LARGE SCALE GENOMIC DNA]</scope>
    <source>
        <strain evidence="1 2">NRRL 12052</strain>
    </source>
</reference>
<dbReference type="EMBL" id="JRTT01000016">
    <property type="protein sequence ID" value="KHD76728.1"/>
    <property type="molecule type" value="Genomic_DNA"/>
</dbReference>
<dbReference type="RefSeq" id="WP_043525280.1">
    <property type="nucleotide sequence ID" value="NZ_BAABKU010000018.1"/>
</dbReference>
<gene>
    <name evidence="1" type="ORF">MB27_15700</name>
</gene>
<dbReference type="OrthoDB" id="5193742at2"/>